<protein>
    <submittedName>
        <fullName evidence="2">Carbohydrate kinase</fullName>
    </submittedName>
</protein>
<dbReference type="GO" id="GO:0005829">
    <property type="term" value="C:cytosol"/>
    <property type="evidence" value="ECO:0007669"/>
    <property type="project" value="TreeGrafter"/>
</dbReference>
<dbReference type="Proteomes" id="UP000197156">
    <property type="component" value="Chromosome"/>
</dbReference>
<sequence length="274" mass="30594">MKCLLVGHLVIDRIIEGSRFETRIGGGAYYSAMALSRFCDVEVLTSVGEDFPGEWLEELRARGIRLRVIPSEESTSYELRYLDSNHRELRLLSRAGDINEVPDGRYDMIILNPVAGEIPTDVVGRFKERAAFLAADVQGFIRNTLPGGVKLREVDASFLRGLNVVHSDLAEIDYLRNLEPDDVEVLLVTNGAEPGIAYRKGRAYKFKPPKVNIEESTGAGDVFLASFSYFYSRCPFIQALKKANAFTALFLKRRDLSFSMDEVGELAMKVEVGA</sequence>
<dbReference type="PANTHER" id="PTHR46566:SF1">
    <property type="entry name" value="1-PHOSPHOFRUCTOKINASE"/>
    <property type="match status" value="1"/>
</dbReference>
<dbReference type="GO" id="GO:0008443">
    <property type="term" value="F:phosphofructokinase activity"/>
    <property type="evidence" value="ECO:0007669"/>
    <property type="project" value="TreeGrafter"/>
</dbReference>
<evidence type="ECO:0000313" key="2">
    <source>
        <dbReference type="EMBL" id="ASI99087.1"/>
    </source>
</evidence>
<dbReference type="SUPFAM" id="SSF53613">
    <property type="entry name" value="Ribokinase-like"/>
    <property type="match status" value="1"/>
</dbReference>
<name>A0A218P2E0_THECE</name>
<keyword evidence="3" id="KW-1185">Reference proteome</keyword>
<accession>A0A218P2E0</accession>
<reference evidence="2 3" key="1">
    <citation type="submission" date="2016-03" db="EMBL/GenBank/DDBJ databases">
        <title>Complete genome sequence of Thermococcus celer.</title>
        <authorList>
            <person name="Oger P.M."/>
        </authorList>
    </citation>
    <scope>NUCLEOTIDE SEQUENCE [LARGE SCALE GENOMIC DNA]</scope>
    <source>
        <strain evidence="2 3">Vu 13</strain>
    </source>
</reference>
<keyword evidence="2" id="KW-0418">Kinase</keyword>
<dbReference type="InterPro" id="IPR011611">
    <property type="entry name" value="PfkB_dom"/>
</dbReference>
<dbReference type="RefSeq" id="WP_088863028.1">
    <property type="nucleotide sequence ID" value="NZ_CP014854.1"/>
</dbReference>
<dbReference type="Pfam" id="PF00294">
    <property type="entry name" value="PfkB"/>
    <property type="match status" value="1"/>
</dbReference>
<dbReference type="OrthoDB" id="26949at2157"/>
<dbReference type="EMBL" id="CP014854">
    <property type="protein sequence ID" value="ASI99087.1"/>
    <property type="molecule type" value="Genomic_DNA"/>
</dbReference>
<dbReference type="InterPro" id="IPR029056">
    <property type="entry name" value="Ribokinase-like"/>
</dbReference>
<dbReference type="AlphaFoldDB" id="A0A218P2E0"/>
<evidence type="ECO:0000259" key="1">
    <source>
        <dbReference type="Pfam" id="PF00294"/>
    </source>
</evidence>
<dbReference type="PANTHER" id="PTHR46566">
    <property type="entry name" value="1-PHOSPHOFRUCTOKINASE-RELATED"/>
    <property type="match status" value="1"/>
</dbReference>
<feature type="domain" description="Carbohydrate kinase PfkB" evidence="1">
    <location>
        <begin position="172"/>
        <end position="260"/>
    </location>
</feature>
<dbReference type="Gene3D" id="3.40.1190.20">
    <property type="match status" value="1"/>
</dbReference>
<dbReference type="KEGG" id="tce:A3L02_05655"/>
<gene>
    <name evidence="2" type="ORF">A3L02_05655</name>
</gene>
<evidence type="ECO:0000313" key="3">
    <source>
        <dbReference type="Proteomes" id="UP000197156"/>
    </source>
</evidence>
<dbReference type="GeneID" id="33324224"/>
<keyword evidence="2" id="KW-0808">Transferase</keyword>
<organism evidence="2 3">
    <name type="scientific">Thermococcus celer Vu 13 = JCM 8558</name>
    <dbReference type="NCBI Taxonomy" id="1293037"/>
    <lineage>
        <taxon>Archaea</taxon>
        <taxon>Methanobacteriati</taxon>
        <taxon>Methanobacteriota</taxon>
        <taxon>Thermococci</taxon>
        <taxon>Thermococcales</taxon>
        <taxon>Thermococcaceae</taxon>
        <taxon>Thermococcus</taxon>
    </lineage>
</organism>
<proteinExistence type="predicted"/>